<dbReference type="EMBL" id="QRWX01000005">
    <property type="protein sequence ID" value="RGT53661.1"/>
    <property type="molecule type" value="Genomic_DNA"/>
</dbReference>
<comment type="caution">
    <text evidence="1">The sequence shown here is derived from an EMBL/GenBank/DDBJ whole genome shotgun (WGS) entry which is preliminary data.</text>
</comment>
<dbReference type="Proteomes" id="UP000284731">
    <property type="component" value="Unassembled WGS sequence"/>
</dbReference>
<sequence>MSNLGSAFVQIVPSAEGITGSIANVLGAEADSAGKATGSRLVDTIKGVIVAAGIGKALMASINEGAALQQSLGGIETLYKGSADRMKQYANDAFVTTGLSANAYMENVTGFSASLLSSLKGDTEAAAEAANTAMIDMADNSNKMGTSMESIQMAYQGFAKQNYTMLDNLKLGYGGTKTEMERLLKDAQKITGVKYDINNLADVYSAIHVIQSELDITGTTAKEASTTFTGSFAAMKAAALNVIGGLSLGQDITPALEGLASTVATFLFGNFIPMLTNVLTGLPSMIVTFLKTAGPIFIENGAKLVTNLIEGITTGYPEFIAGFAELLENIPPVIESNFPTLIENGVALISNFANGIIQKIPDLLNDFNYILIDIFAIITDYLPVMLEGGADILLNILQGLVDNLPQLVEGFNTLIDSTVMFLKDNLPKFLEKGVEIILKLANGILKNLPTILGAIGSIIGHLIKAIVDNLPQLLALGFELIGKLAKGLLDALPNVLSAMASLVSSIWDSVSGIDLWSAGSAIINGFLGGLKSAFEGVKNFVGGIASWIANHKGPLSYDRRLLIPAGNAIMQGLNSGLKTSFEDVKSTVNDMGGSISEMMNSSLGNSIQSDFLMNARVNGNQLGAIASQNNMGTQLGGVTININGYNGDAKELAERVKDELLNEERRKEMAFNG</sequence>
<name>A0A412PAQ2_9FIRM</name>
<reference evidence="1 2" key="1">
    <citation type="submission" date="2018-08" db="EMBL/GenBank/DDBJ databases">
        <title>A genome reference for cultivated species of the human gut microbiota.</title>
        <authorList>
            <person name="Zou Y."/>
            <person name="Xue W."/>
            <person name="Luo G."/>
        </authorList>
    </citation>
    <scope>NUCLEOTIDE SEQUENCE [LARGE SCALE GENOMIC DNA]</scope>
    <source>
        <strain evidence="1 2">AF18-46</strain>
    </source>
</reference>
<evidence type="ECO:0000313" key="2">
    <source>
        <dbReference type="Proteomes" id="UP000284731"/>
    </source>
</evidence>
<dbReference type="InterPro" id="IPR016024">
    <property type="entry name" value="ARM-type_fold"/>
</dbReference>
<gene>
    <name evidence="1" type="ORF">DWX20_09485</name>
</gene>
<dbReference type="AlphaFoldDB" id="A0A412PAQ2"/>
<proteinExistence type="predicted"/>
<accession>A0A412PAQ2</accession>
<evidence type="ECO:0000313" key="1">
    <source>
        <dbReference type="EMBL" id="RGT53661.1"/>
    </source>
</evidence>
<organism evidence="1 2">
    <name type="scientific">Solobacterium moorei</name>
    <dbReference type="NCBI Taxonomy" id="102148"/>
    <lineage>
        <taxon>Bacteria</taxon>
        <taxon>Bacillati</taxon>
        <taxon>Bacillota</taxon>
        <taxon>Erysipelotrichia</taxon>
        <taxon>Erysipelotrichales</taxon>
        <taxon>Erysipelotrichaceae</taxon>
        <taxon>Solobacterium</taxon>
    </lineage>
</organism>
<dbReference type="RefSeq" id="WP_118765329.1">
    <property type="nucleotide sequence ID" value="NZ_CABJCF010000005.1"/>
</dbReference>
<protein>
    <submittedName>
        <fullName evidence="1">PblA</fullName>
    </submittedName>
</protein>
<dbReference type="SUPFAM" id="SSF48371">
    <property type="entry name" value="ARM repeat"/>
    <property type="match status" value="1"/>
</dbReference>